<name>A0A369V094_9ACTN</name>
<dbReference type="AlphaFoldDB" id="A0A369V094"/>
<comment type="caution">
    <text evidence="5">The sequence shown here is derived from an EMBL/GenBank/DDBJ whole genome shotgun (WGS) entry which is preliminary data.</text>
</comment>
<gene>
    <name evidence="5" type="ORF">DVZ84_30815</name>
</gene>
<dbReference type="Pfam" id="PF05719">
    <property type="entry name" value="GPP34"/>
    <property type="match status" value="1"/>
</dbReference>
<dbReference type="EMBL" id="QQBH01000028">
    <property type="protein sequence ID" value="RDD85310.1"/>
    <property type="molecule type" value="Genomic_DNA"/>
</dbReference>
<keyword evidence="4" id="KW-0472">Membrane</keyword>
<dbReference type="Gene3D" id="1.10.3630.10">
    <property type="entry name" value="yeast vps74-n-term truncation variant domain like"/>
    <property type="match status" value="1"/>
</dbReference>
<keyword evidence="3" id="KW-0446">Lipid-binding</keyword>
<dbReference type="InterPro" id="IPR008628">
    <property type="entry name" value="GPP34-like"/>
</dbReference>
<evidence type="ECO:0000256" key="3">
    <source>
        <dbReference type="ARBA" id="ARBA00023121"/>
    </source>
</evidence>
<dbReference type="InterPro" id="IPR038261">
    <property type="entry name" value="GPP34-like_sf"/>
</dbReference>
<organism evidence="5 6">
    <name type="scientific">Streptomyces parvulus</name>
    <dbReference type="NCBI Taxonomy" id="146923"/>
    <lineage>
        <taxon>Bacteria</taxon>
        <taxon>Bacillati</taxon>
        <taxon>Actinomycetota</taxon>
        <taxon>Actinomycetes</taxon>
        <taxon>Kitasatosporales</taxon>
        <taxon>Streptomycetaceae</taxon>
        <taxon>Streptomyces</taxon>
    </lineage>
</organism>
<dbReference type="GO" id="GO:0012505">
    <property type="term" value="C:endomembrane system"/>
    <property type="evidence" value="ECO:0007669"/>
    <property type="project" value="UniProtKB-ARBA"/>
</dbReference>
<evidence type="ECO:0000313" key="5">
    <source>
        <dbReference type="EMBL" id="RDD85310.1"/>
    </source>
</evidence>
<evidence type="ECO:0000256" key="1">
    <source>
        <dbReference type="ARBA" id="ARBA00004255"/>
    </source>
</evidence>
<protein>
    <submittedName>
        <fullName evidence="5">GPP34 family phosphoprotein</fullName>
    </submittedName>
</protein>
<proteinExistence type="predicted"/>
<evidence type="ECO:0000313" key="6">
    <source>
        <dbReference type="Proteomes" id="UP000253742"/>
    </source>
</evidence>
<evidence type="ECO:0000256" key="4">
    <source>
        <dbReference type="ARBA" id="ARBA00023136"/>
    </source>
</evidence>
<evidence type="ECO:0000256" key="2">
    <source>
        <dbReference type="ARBA" id="ARBA00023034"/>
    </source>
</evidence>
<dbReference type="RefSeq" id="WP_114532077.1">
    <property type="nucleotide sequence ID" value="NZ_QQBH01000028.1"/>
</dbReference>
<dbReference type="GO" id="GO:0070273">
    <property type="term" value="F:phosphatidylinositol-4-phosphate binding"/>
    <property type="evidence" value="ECO:0007669"/>
    <property type="project" value="InterPro"/>
</dbReference>
<dbReference type="OrthoDB" id="4717569at2"/>
<sequence length="211" mass="23370">MHLTLPQRMYLLCYTVEAGKFEDANLLGRGLLLRAAAMAELSRTGLLATHKKKVTRLPAAAPHDDFLAEVFYDIPAGKPSGWLQYVHDKTVEAEEAVRNQLIKADAVTLSKRRLLGAFSSRAETVTDPQYVLHLRTTARSAVMSDTAPAAVAVDQLTTAVFLAECETTSVFTRKETRQHRRTLKAYAERFDTLVPGLRPALRDSFLVTRGG</sequence>
<dbReference type="GO" id="GO:0005737">
    <property type="term" value="C:cytoplasm"/>
    <property type="evidence" value="ECO:0007669"/>
    <property type="project" value="UniProtKB-ARBA"/>
</dbReference>
<reference evidence="5 6" key="1">
    <citation type="submission" date="2018-07" db="EMBL/GenBank/DDBJ databases">
        <title>Genome guided investigation of antibiotics producing actinomycetales strain isolated from a Macau mangrove ecosystem.</title>
        <authorList>
            <person name="Hu D."/>
        </authorList>
    </citation>
    <scope>NUCLEOTIDE SEQUENCE [LARGE SCALE GENOMIC DNA]</scope>
    <source>
        <strain evidence="5 6">2297</strain>
    </source>
</reference>
<keyword evidence="2" id="KW-0333">Golgi apparatus</keyword>
<accession>A0A369V094</accession>
<dbReference type="Proteomes" id="UP000253742">
    <property type="component" value="Unassembled WGS sequence"/>
</dbReference>
<comment type="subcellular location">
    <subcellularLocation>
        <location evidence="1">Golgi apparatus membrane</location>
        <topology evidence="1">Peripheral membrane protein</topology>
        <orientation evidence="1">Cytoplasmic side</orientation>
    </subcellularLocation>
</comment>